<evidence type="ECO:0000313" key="3">
    <source>
        <dbReference type="Proteomes" id="UP000663870"/>
    </source>
</evidence>
<dbReference type="EMBL" id="CAJNOH010015635">
    <property type="protein sequence ID" value="CAF1565189.1"/>
    <property type="molecule type" value="Genomic_DNA"/>
</dbReference>
<dbReference type="GO" id="GO:0060271">
    <property type="term" value="P:cilium assembly"/>
    <property type="evidence" value="ECO:0007669"/>
    <property type="project" value="TreeGrafter"/>
</dbReference>
<dbReference type="AlphaFoldDB" id="A0A816GSF4"/>
<name>A0A816GSF4_9BILA</name>
<evidence type="ECO:0000313" key="1">
    <source>
        <dbReference type="EMBL" id="CAF1565189.1"/>
    </source>
</evidence>
<dbReference type="PANTHER" id="PTHR45912:SF3">
    <property type="entry name" value="CILIA- AND FLAGELLA-ASSOCIATED PROTEIN 47"/>
    <property type="match status" value="1"/>
</dbReference>
<keyword evidence="3" id="KW-1185">Reference proteome</keyword>
<dbReference type="GO" id="GO:0005929">
    <property type="term" value="C:cilium"/>
    <property type="evidence" value="ECO:0007669"/>
    <property type="project" value="TreeGrafter"/>
</dbReference>
<reference evidence="2" key="1">
    <citation type="submission" date="2021-02" db="EMBL/GenBank/DDBJ databases">
        <authorList>
            <person name="Nowell W R."/>
        </authorList>
    </citation>
    <scope>NUCLEOTIDE SEQUENCE</scope>
</reference>
<dbReference type="EMBL" id="CAJNOL010017559">
    <property type="protein sequence ID" value="CAF1678885.1"/>
    <property type="molecule type" value="Genomic_DNA"/>
</dbReference>
<dbReference type="PANTHER" id="PTHR45912">
    <property type="entry name" value="CILIA- AND FLAGELLA-ASSOCIATED PROTEIN 47"/>
    <property type="match status" value="1"/>
</dbReference>
<organism evidence="2 3">
    <name type="scientific">Rotaria sordida</name>
    <dbReference type="NCBI Taxonomy" id="392033"/>
    <lineage>
        <taxon>Eukaryota</taxon>
        <taxon>Metazoa</taxon>
        <taxon>Spiralia</taxon>
        <taxon>Gnathifera</taxon>
        <taxon>Rotifera</taxon>
        <taxon>Eurotatoria</taxon>
        <taxon>Bdelloidea</taxon>
        <taxon>Philodinida</taxon>
        <taxon>Philodinidae</taxon>
        <taxon>Rotaria</taxon>
    </lineage>
</organism>
<evidence type="ECO:0000313" key="2">
    <source>
        <dbReference type="EMBL" id="CAF1678885.1"/>
    </source>
</evidence>
<dbReference type="Proteomes" id="UP000663870">
    <property type="component" value="Unassembled WGS sequence"/>
</dbReference>
<gene>
    <name evidence="2" type="ORF">JXQ802_LOCUS58830</name>
    <name evidence="1" type="ORF">PYM288_LOCUS42189</name>
</gene>
<feature type="non-terminal residue" evidence="2">
    <location>
        <position position="218"/>
    </location>
</feature>
<comment type="caution">
    <text evidence="2">The sequence shown here is derived from an EMBL/GenBank/DDBJ whole genome shotgun (WGS) entry which is preliminary data.</text>
</comment>
<accession>A0A816GSF4</accession>
<dbReference type="Proteomes" id="UP000663854">
    <property type="component" value="Unassembled WGS sequence"/>
</dbReference>
<protein>
    <submittedName>
        <fullName evidence="2">Uncharacterized protein</fullName>
    </submittedName>
</protein>
<sequence>NDIFRVLHSSLVPFISPSTSIGPEDEIEPKEIFSFKINFIPKKSGIYKTRIPFYISHNQQIPYTYIELTGELIMLSLIFEPRRLILPPVPLDIESVGTVRVRTKDVSYEFHASFVEPVIVTVDKQQDFTMKIFFSSNHSYSEKLIVKIIGEERNNFEYEVYVTADNSIFTCYSFLWKSENDYQIVVQPGQIMKGSRIRSDENNLSGEPLLVQKRTATS</sequence>
<proteinExistence type="predicted"/>